<evidence type="ECO:0000313" key="5">
    <source>
        <dbReference type="Proteomes" id="UP000007110"/>
    </source>
</evidence>
<feature type="compositionally biased region" description="Basic and acidic residues" evidence="3">
    <location>
        <begin position="1"/>
        <end position="12"/>
    </location>
</feature>
<dbReference type="InterPro" id="IPR019416">
    <property type="entry name" value="NCBP3"/>
</dbReference>
<dbReference type="GO" id="GO:0000340">
    <property type="term" value="F:RNA 7-methylguanosine cap binding"/>
    <property type="evidence" value="ECO:0007669"/>
    <property type="project" value="InterPro"/>
</dbReference>
<feature type="compositionally biased region" description="Basic and acidic residues" evidence="3">
    <location>
        <begin position="99"/>
        <end position="124"/>
    </location>
</feature>
<keyword evidence="5" id="KW-1185">Reference proteome</keyword>
<proteinExistence type="inferred from homology"/>
<reference evidence="4" key="2">
    <citation type="submission" date="2021-01" db="UniProtKB">
        <authorList>
            <consortium name="EnsemblMetazoa"/>
        </authorList>
    </citation>
    <scope>IDENTIFICATION</scope>
</reference>
<feature type="region of interest" description="Disordered" evidence="3">
    <location>
        <begin position="332"/>
        <end position="434"/>
    </location>
</feature>
<feature type="compositionally biased region" description="Acidic residues" evidence="3">
    <location>
        <begin position="534"/>
        <end position="543"/>
    </location>
</feature>
<name>A0A7M7P902_STRPU</name>
<dbReference type="GeneID" id="115918242"/>
<feature type="region of interest" description="Disordered" evidence="3">
    <location>
        <begin position="1"/>
        <end position="72"/>
    </location>
</feature>
<feature type="region of interest" description="Disordered" evidence="3">
    <location>
        <begin position="229"/>
        <end position="253"/>
    </location>
</feature>
<feature type="compositionally biased region" description="Basic and acidic residues" evidence="3">
    <location>
        <begin position="418"/>
        <end position="432"/>
    </location>
</feature>
<dbReference type="Pfam" id="PF10309">
    <property type="entry name" value="NCBP3"/>
    <property type="match status" value="1"/>
</dbReference>
<reference evidence="5" key="1">
    <citation type="submission" date="2015-02" db="EMBL/GenBank/DDBJ databases">
        <title>Genome sequencing for Strongylocentrotus purpuratus.</title>
        <authorList>
            <person name="Murali S."/>
            <person name="Liu Y."/>
            <person name="Vee V."/>
            <person name="English A."/>
            <person name="Wang M."/>
            <person name="Skinner E."/>
            <person name="Han Y."/>
            <person name="Muzny D.M."/>
            <person name="Worley K.C."/>
            <person name="Gibbs R.A."/>
        </authorList>
    </citation>
    <scope>NUCLEOTIDE SEQUENCE</scope>
</reference>
<feature type="region of interest" description="Disordered" evidence="3">
    <location>
        <begin position="95"/>
        <end position="135"/>
    </location>
</feature>
<dbReference type="EnsemblMetazoa" id="XM_030991725">
    <property type="protein sequence ID" value="XP_030847585"/>
    <property type="gene ID" value="LOC115918242"/>
</dbReference>
<sequence length="589" mass="67290">MADQETKSRDDVVSPVNDSDLESQDDKEEVFLLESDSEDDSDSERKPVDSVQVEKIERKMPGINPRIDQSLSDIVKKQKHVKRYENKNSAKFVTGLDITSKEARKKREDRAKRFGASSKDKSGEKEEEEEQEDISNVVLAPGSKIDGSPVRFEALHLIGVDDMSTQDIFSYFQSYDPSSIEWINDTSCNIVWMDPHSAARALLGMSKPREGYFKLGLKNLAQSRHLLEPEPVQEPEPRIELESEPMEEGGAGRRDEGMEGIQLGDEDLGPVDITHEEALRRGRDEILMRYATRDDVKESGAYKHSQYYIKYGNPNFGGMRGIITQSMKQKIRQGKYIPGQARKRRYEDDSDGERELEEEWPRKRRVPGRLERRLGERETGRQHRSPLQPPHSEDEAGRSSGDDDEEEEEEEEGANLEAEVRHALRDGNEGRHKVSRRMYADEIDDEIKKIRDTVEVQQATEQVMTDARERLRQTQGQGQERLSVKSRLGALVGHSITPAPSMENLKVILDVNDRLSDAWQSSGDEGGESYHEEVDYESDELDLGSDLRSRLSRRQPETSQFRPGFRDSDTTPAFLENLPSLQIEIREEL</sequence>
<dbReference type="AlphaFoldDB" id="A0A7M7P902"/>
<feature type="compositionally biased region" description="Acidic residues" evidence="3">
    <location>
        <begin position="19"/>
        <end position="28"/>
    </location>
</feature>
<evidence type="ECO:0000256" key="2">
    <source>
        <dbReference type="ARBA" id="ARBA00019876"/>
    </source>
</evidence>
<evidence type="ECO:0000313" key="4">
    <source>
        <dbReference type="EnsemblMetazoa" id="XP_030847585"/>
    </source>
</evidence>
<dbReference type="Gene3D" id="3.30.70.330">
    <property type="match status" value="1"/>
</dbReference>
<dbReference type="Proteomes" id="UP000007110">
    <property type="component" value="Unassembled WGS sequence"/>
</dbReference>
<dbReference type="PANTHER" id="PTHR16291">
    <property type="entry name" value="NUCLEAR CAP-BINDING PROTEIN SUBUNIT 3"/>
    <property type="match status" value="1"/>
</dbReference>
<evidence type="ECO:0000256" key="3">
    <source>
        <dbReference type="SAM" id="MobiDB-lite"/>
    </source>
</evidence>
<evidence type="ECO:0000256" key="1">
    <source>
        <dbReference type="ARBA" id="ARBA00006069"/>
    </source>
</evidence>
<organism evidence="4 5">
    <name type="scientific">Strongylocentrotus purpuratus</name>
    <name type="common">Purple sea urchin</name>
    <dbReference type="NCBI Taxonomy" id="7668"/>
    <lineage>
        <taxon>Eukaryota</taxon>
        <taxon>Metazoa</taxon>
        <taxon>Echinodermata</taxon>
        <taxon>Eleutherozoa</taxon>
        <taxon>Echinozoa</taxon>
        <taxon>Echinoidea</taxon>
        <taxon>Euechinoidea</taxon>
        <taxon>Echinacea</taxon>
        <taxon>Camarodonta</taxon>
        <taxon>Echinidea</taxon>
        <taxon>Strongylocentrotidae</taxon>
        <taxon>Strongylocentrotus</taxon>
    </lineage>
</organism>
<dbReference type="RefSeq" id="XP_030847585.1">
    <property type="nucleotide sequence ID" value="XM_030991725.1"/>
</dbReference>
<accession>A0A7M7P902</accession>
<comment type="similarity">
    <text evidence="1">Belongs to the NCBP3 family.</text>
</comment>
<feature type="compositionally biased region" description="Acidic residues" evidence="3">
    <location>
        <begin position="402"/>
        <end position="414"/>
    </location>
</feature>
<feature type="compositionally biased region" description="Basic and acidic residues" evidence="3">
    <location>
        <begin position="391"/>
        <end position="401"/>
    </location>
</feature>
<dbReference type="GO" id="GO:0003729">
    <property type="term" value="F:mRNA binding"/>
    <property type="evidence" value="ECO:0007669"/>
    <property type="project" value="InterPro"/>
</dbReference>
<dbReference type="PANTHER" id="PTHR16291:SF0">
    <property type="entry name" value="NUCLEAR CAP-BINDING PROTEIN SUBUNIT 3"/>
    <property type="match status" value="1"/>
</dbReference>
<protein>
    <recommendedName>
        <fullName evidence="2">Nuclear cap-binding protein subunit 3</fullName>
    </recommendedName>
</protein>
<feature type="compositionally biased region" description="Basic and acidic residues" evidence="3">
    <location>
        <begin position="368"/>
        <end position="381"/>
    </location>
</feature>
<dbReference type="InterPro" id="IPR012677">
    <property type="entry name" value="Nucleotide-bd_a/b_plait_sf"/>
</dbReference>
<feature type="compositionally biased region" description="Acidic residues" evidence="3">
    <location>
        <begin position="348"/>
        <end position="358"/>
    </location>
</feature>
<feature type="compositionally biased region" description="Basic and acidic residues" evidence="3">
    <location>
        <begin position="43"/>
        <end position="60"/>
    </location>
</feature>
<feature type="region of interest" description="Disordered" evidence="3">
    <location>
        <begin position="519"/>
        <end position="573"/>
    </location>
</feature>